<name>A0ABV1I3B8_9FIRM</name>
<evidence type="ECO:0000313" key="2">
    <source>
        <dbReference type="Proteomes" id="UP001470288"/>
    </source>
</evidence>
<protein>
    <submittedName>
        <fullName evidence="1">Uncharacterized protein</fullName>
    </submittedName>
</protein>
<dbReference type="EMBL" id="JBBMFC010000024">
    <property type="protein sequence ID" value="MEQ2579661.1"/>
    <property type="molecule type" value="Genomic_DNA"/>
</dbReference>
<evidence type="ECO:0000313" key="1">
    <source>
        <dbReference type="EMBL" id="MEQ2579661.1"/>
    </source>
</evidence>
<organism evidence="1 2">
    <name type="scientific">Hominiventricola aquisgranensis</name>
    <dbReference type="NCBI Taxonomy" id="3133164"/>
    <lineage>
        <taxon>Bacteria</taxon>
        <taxon>Bacillati</taxon>
        <taxon>Bacillota</taxon>
        <taxon>Clostridia</taxon>
        <taxon>Lachnospirales</taxon>
        <taxon>Lachnospiraceae</taxon>
        <taxon>Hominiventricola</taxon>
    </lineage>
</organism>
<comment type="caution">
    <text evidence="1">The sequence shown here is derived from an EMBL/GenBank/DDBJ whole genome shotgun (WGS) entry which is preliminary data.</text>
</comment>
<sequence length="228" mass="26749">MLDSVNNEYDLMNIYKTTALSSDIQTNKYNVWFASRTAEVYDLTIRVLMLERYFDDMMLDKKSIMAKYTKMPFNDFSDDTNNGTDSLSLMGQHYRFEISTNIQNDYDGYNDQSEKLIVINKSVINNDNVILHEMLHAHEQILLSINHIVRDALILELYKKLKNQVKNLDAIIDFHANINHNIRLSELGGEHSLLFLLKSLEIDLRCNNELFTVFGYDYNRNFKELNLI</sequence>
<proteinExistence type="predicted"/>
<keyword evidence="2" id="KW-1185">Reference proteome</keyword>
<gene>
    <name evidence="1" type="ORF">WMO62_12660</name>
</gene>
<reference evidence="1 2" key="1">
    <citation type="submission" date="2024-03" db="EMBL/GenBank/DDBJ databases">
        <title>Human intestinal bacterial collection.</title>
        <authorList>
            <person name="Pauvert C."/>
            <person name="Hitch T.C.A."/>
            <person name="Clavel T."/>
        </authorList>
    </citation>
    <scope>NUCLEOTIDE SEQUENCE [LARGE SCALE GENOMIC DNA]</scope>
    <source>
        <strain evidence="1 2">CLA-AA-H78B</strain>
    </source>
</reference>
<accession>A0ABV1I3B8</accession>
<dbReference type="Proteomes" id="UP001470288">
    <property type="component" value="Unassembled WGS sequence"/>
</dbReference>
<dbReference type="RefSeq" id="WP_349144857.1">
    <property type="nucleotide sequence ID" value="NZ_JBBMFC010000024.1"/>
</dbReference>